<feature type="region of interest" description="Disordered" evidence="1">
    <location>
        <begin position="197"/>
        <end position="223"/>
    </location>
</feature>
<proteinExistence type="predicted"/>
<name>A0A7S2IA04_9DINO</name>
<dbReference type="EMBL" id="HBGW01011213">
    <property type="protein sequence ID" value="CAD9511992.1"/>
    <property type="molecule type" value="Transcribed_RNA"/>
</dbReference>
<protein>
    <submittedName>
        <fullName evidence="2">Uncharacterized protein</fullName>
    </submittedName>
</protein>
<reference evidence="2" key="1">
    <citation type="submission" date="2021-01" db="EMBL/GenBank/DDBJ databases">
        <authorList>
            <person name="Corre E."/>
            <person name="Pelletier E."/>
            <person name="Niang G."/>
            <person name="Scheremetjew M."/>
            <person name="Finn R."/>
            <person name="Kale V."/>
            <person name="Holt S."/>
            <person name="Cochrane G."/>
            <person name="Meng A."/>
            <person name="Brown T."/>
            <person name="Cohen L."/>
        </authorList>
    </citation>
    <scope>NUCLEOTIDE SEQUENCE</scope>
    <source>
        <strain evidence="2">RCC3387</strain>
    </source>
</reference>
<feature type="region of interest" description="Disordered" evidence="1">
    <location>
        <begin position="89"/>
        <end position="117"/>
    </location>
</feature>
<feature type="region of interest" description="Disordered" evidence="1">
    <location>
        <begin position="321"/>
        <end position="343"/>
    </location>
</feature>
<dbReference type="AlphaFoldDB" id="A0A7S2IA04"/>
<gene>
    <name evidence="2" type="ORF">BRAN1462_LOCUS7093</name>
</gene>
<sequence length="343" mass="38067">MTSLLRTVREKHHAADVMRELCTQIAEQRQIRNGAKKLLRGIVKVQHACRQHLVRKRRWLGQVTQLWTAFEEQYLQAWLRKERQKKAMGMSDDMPGEMSPRMPQRQTPQVSKRGETSEWKAMRIPASHRRFTLGRFYMTQARRLIHAQQQWREAFAATMDFVNDVNRFRTLCDDGVVECFGRLASADGSAAQSSACSEAASADTPEQVDPGGGQAMPQAGGAAPQLTMQDYTALDDARILELIGDAAAELATEHPLFSSHPATRGRRGRANRRRFAMDAEQAPGAILAGKRQAPERPPACEVKRHGRIDVDDVLSSFAYPSQDALAEPTSPLGGPVSPSKAAG</sequence>
<evidence type="ECO:0000313" key="2">
    <source>
        <dbReference type="EMBL" id="CAD9511992.1"/>
    </source>
</evidence>
<organism evidence="2">
    <name type="scientific">Zooxanthella nutricula</name>
    <dbReference type="NCBI Taxonomy" id="1333877"/>
    <lineage>
        <taxon>Eukaryota</taxon>
        <taxon>Sar</taxon>
        <taxon>Alveolata</taxon>
        <taxon>Dinophyceae</taxon>
        <taxon>Peridiniales</taxon>
        <taxon>Peridiniales incertae sedis</taxon>
        <taxon>Zooxanthella</taxon>
    </lineage>
</organism>
<evidence type="ECO:0000256" key="1">
    <source>
        <dbReference type="SAM" id="MobiDB-lite"/>
    </source>
</evidence>
<accession>A0A7S2IA04</accession>